<evidence type="ECO:0000313" key="3">
    <source>
        <dbReference type="Proteomes" id="UP000184406"/>
    </source>
</evidence>
<keyword evidence="3" id="KW-1185">Reference proteome</keyword>
<dbReference type="OrthoDB" id="1442373at2"/>
<feature type="chain" id="PRO_5013336337" description="WD40-like Beta Propeller Repeat" evidence="1">
    <location>
        <begin position="21"/>
        <end position="142"/>
    </location>
</feature>
<gene>
    <name evidence="2" type="ORF">SAMN03080594_103120</name>
</gene>
<proteinExistence type="predicted"/>
<dbReference type="RefSeq" id="WP_143153172.1">
    <property type="nucleotide sequence ID" value="NZ_FQUX01000003.1"/>
</dbReference>
<evidence type="ECO:0000256" key="1">
    <source>
        <dbReference type="SAM" id="SignalP"/>
    </source>
</evidence>
<sequence length="142" mass="16650">MKVMTSILLLMSSFTLVSQADILVGEYFLSTGDKEKHLIEYTLTLNQNGTFHFHSYRNHKRGIPREEHKYGQGNWSLDGKIVCFSTDKKTDFDEKFTLDFSNSRARFIAKPLRDKTNRLIETKLQFFESEIPWIKRLGIPKK</sequence>
<accession>A0A1M5A6W8</accession>
<evidence type="ECO:0000313" key="2">
    <source>
        <dbReference type="EMBL" id="SHF26051.1"/>
    </source>
</evidence>
<keyword evidence="1" id="KW-0732">Signal</keyword>
<dbReference type="Proteomes" id="UP000184406">
    <property type="component" value="Unassembled WGS sequence"/>
</dbReference>
<feature type="signal peptide" evidence="1">
    <location>
        <begin position="1"/>
        <end position="20"/>
    </location>
</feature>
<reference evidence="3" key="1">
    <citation type="submission" date="2016-11" db="EMBL/GenBank/DDBJ databases">
        <authorList>
            <person name="Varghese N."/>
            <person name="Submissions S."/>
        </authorList>
    </citation>
    <scope>NUCLEOTIDE SEQUENCE [LARGE SCALE GENOMIC DNA]</scope>
    <source>
        <strain evidence="3">DSM 17539</strain>
    </source>
</reference>
<dbReference type="AlphaFoldDB" id="A0A1M5A6W8"/>
<name>A0A1M5A6W8_9FLAO</name>
<protein>
    <recommendedName>
        <fullName evidence="4">WD40-like Beta Propeller Repeat</fullName>
    </recommendedName>
</protein>
<organism evidence="2 3">
    <name type="scientific">Arenibacter palladensis</name>
    <dbReference type="NCBI Taxonomy" id="237373"/>
    <lineage>
        <taxon>Bacteria</taxon>
        <taxon>Pseudomonadati</taxon>
        <taxon>Bacteroidota</taxon>
        <taxon>Flavobacteriia</taxon>
        <taxon>Flavobacteriales</taxon>
        <taxon>Flavobacteriaceae</taxon>
        <taxon>Arenibacter</taxon>
    </lineage>
</organism>
<dbReference type="EMBL" id="FQUX01000003">
    <property type="protein sequence ID" value="SHF26051.1"/>
    <property type="molecule type" value="Genomic_DNA"/>
</dbReference>
<evidence type="ECO:0008006" key="4">
    <source>
        <dbReference type="Google" id="ProtNLM"/>
    </source>
</evidence>